<sequence length="67" mass="7477">MRRDLFIRIKDAVEANDSYFVQRRNAAGKLGLSALQKVTTAFRMLAYGIPGDLTDECIRIGETTGIK</sequence>
<keyword evidence="2" id="KW-1185">Reference proteome</keyword>
<evidence type="ECO:0000313" key="2">
    <source>
        <dbReference type="Proteomes" id="UP001454036"/>
    </source>
</evidence>
<gene>
    <name evidence="1" type="ORF">LIER_10360</name>
</gene>
<dbReference type="PANTHER" id="PTHR47150:SF7">
    <property type="entry name" value="NUCLEASE"/>
    <property type="match status" value="1"/>
</dbReference>
<comment type="caution">
    <text evidence="1">The sequence shown here is derived from an EMBL/GenBank/DDBJ whole genome shotgun (WGS) entry which is preliminary data.</text>
</comment>
<protein>
    <submittedName>
        <fullName evidence="1">Uncharacterized protein</fullName>
    </submittedName>
</protein>
<dbReference type="AlphaFoldDB" id="A0AAV3PL96"/>
<accession>A0AAV3PL96</accession>
<name>A0AAV3PL96_LITER</name>
<dbReference type="Proteomes" id="UP001454036">
    <property type="component" value="Unassembled WGS sequence"/>
</dbReference>
<proteinExistence type="predicted"/>
<evidence type="ECO:0000313" key="1">
    <source>
        <dbReference type="EMBL" id="GAA0151697.1"/>
    </source>
</evidence>
<dbReference type="PANTHER" id="PTHR47150">
    <property type="entry name" value="OS12G0169200 PROTEIN"/>
    <property type="match status" value="1"/>
</dbReference>
<organism evidence="1 2">
    <name type="scientific">Lithospermum erythrorhizon</name>
    <name type="common">Purple gromwell</name>
    <name type="synonym">Lithospermum officinale var. erythrorhizon</name>
    <dbReference type="NCBI Taxonomy" id="34254"/>
    <lineage>
        <taxon>Eukaryota</taxon>
        <taxon>Viridiplantae</taxon>
        <taxon>Streptophyta</taxon>
        <taxon>Embryophyta</taxon>
        <taxon>Tracheophyta</taxon>
        <taxon>Spermatophyta</taxon>
        <taxon>Magnoliopsida</taxon>
        <taxon>eudicotyledons</taxon>
        <taxon>Gunneridae</taxon>
        <taxon>Pentapetalae</taxon>
        <taxon>asterids</taxon>
        <taxon>lamiids</taxon>
        <taxon>Boraginales</taxon>
        <taxon>Boraginaceae</taxon>
        <taxon>Boraginoideae</taxon>
        <taxon>Lithospermeae</taxon>
        <taxon>Lithospermum</taxon>
    </lineage>
</organism>
<dbReference type="EMBL" id="BAABME010001836">
    <property type="protein sequence ID" value="GAA0151697.1"/>
    <property type="molecule type" value="Genomic_DNA"/>
</dbReference>
<reference evidence="1 2" key="1">
    <citation type="submission" date="2024-01" db="EMBL/GenBank/DDBJ databases">
        <title>The complete chloroplast genome sequence of Lithospermum erythrorhizon: insights into the phylogenetic relationship among Boraginaceae species and the maternal lineages of purple gromwells.</title>
        <authorList>
            <person name="Okada T."/>
            <person name="Watanabe K."/>
        </authorList>
    </citation>
    <scope>NUCLEOTIDE SEQUENCE [LARGE SCALE GENOMIC DNA]</scope>
</reference>